<accession>A0AAV0BVH2</accession>
<evidence type="ECO:0000256" key="1">
    <source>
        <dbReference type="SAM" id="MobiDB-lite"/>
    </source>
</evidence>
<sequence length="669" mass="76197">MESGQSTPSIPENRTDPQSPARYKAVRSSNRKGPHFITCLNSDAVSSRWREVGPTVDGTGSVCYWITDDDATEAHLNRWKRTLGNALAKLLGISEGDEEWRLTELPKNYKLFRYTKGGREDVYLLGSQSVNKFRTANEFSPHVYWLCTHDPLLSGRAHCKCKYCGRVRCQSQVNLELGLSEKAKSSSEQRMVSHNKRKAEEDIAKENFRKRNISEFNQKPGPRQSYKPTQRKVLPAHIISSASNGLSSKRQTFTGPYVNKDRDRDLSEFKCAFRAAEVVWCKLDSPIDGSDGGHPDIVIEYWPAVCEERIMVSVPEILKENPDGNPPAALSTPKLKVSQNYQWKVRPLGTGDVLWRKEADLLAYLNYPVPLNFYKLLPNPKLLSHLHDGHGTDRPSITSFSTLSEAITAFALALQFSVHIKKAWTLMDRYDIAFLKRLDAIGEQLSVEDLQITYEDSTLPWYQYLWWGTEKIWSGELIRLIVSAADLPNGLRDISSRDRARCFFLKISGIYRSEQEAGMIKGPIYELADLNQREIDEKVNSSDFNEKNQPACFGRYMPEPPPGLFFRRLTPIGKEHHLVLQHIAGRYYPPHCLQSLPSHTDEDKPDPYSIDGRSLSLCGLTEGKCCETWTADRKECFKKAEALAEEEVSNLGYFNRKTERVLSIIEMKF</sequence>
<keyword evidence="5" id="KW-1185">Reference proteome</keyword>
<name>A0AAV0BVH2_PHAPC</name>
<dbReference type="PANTHER" id="PTHR38046">
    <property type="entry name" value="CRYPTIC LOCI REGULATOR 2"/>
    <property type="match status" value="1"/>
</dbReference>
<evidence type="ECO:0008006" key="6">
    <source>
        <dbReference type="Google" id="ProtNLM"/>
    </source>
</evidence>
<evidence type="ECO:0000259" key="3">
    <source>
        <dbReference type="Pfam" id="PF16761"/>
    </source>
</evidence>
<feature type="compositionally biased region" description="Polar residues" evidence="1">
    <location>
        <begin position="1"/>
        <end position="18"/>
    </location>
</feature>
<dbReference type="GO" id="GO:0030466">
    <property type="term" value="P:silent mating-type cassette heterochromatin formation"/>
    <property type="evidence" value="ECO:0007669"/>
    <property type="project" value="TreeGrafter"/>
</dbReference>
<proteinExistence type="predicted"/>
<gene>
    <name evidence="4" type="ORF">PPACK8108_LOCUS25344</name>
</gene>
<comment type="caution">
    <text evidence="4">The sequence shown here is derived from an EMBL/GenBank/DDBJ whole genome shotgun (WGS) entry which is preliminary data.</text>
</comment>
<evidence type="ECO:0000313" key="5">
    <source>
        <dbReference type="Proteomes" id="UP001153365"/>
    </source>
</evidence>
<feature type="region of interest" description="Disordered" evidence="1">
    <location>
        <begin position="1"/>
        <end position="29"/>
    </location>
</feature>
<evidence type="ECO:0000259" key="2">
    <source>
        <dbReference type="Pfam" id="PF10383"/>
    </source>
</evidence>
<dbReference type="PANTHER" id="PTHR38046:SF1">
    <property type="entry name" value="CRYPTIC LOCI REGULATOR 2"/>
    <property type="match status" value="1"/>
</dbReference>
<dbReference type="GO" id="GO:0031934">
    <property type="term" value="C:mating-type region heterochromatin"/>
    <property type="evidence" value="ECO:0007669"/>
    <property type="project" value="TreeGrafter"/>
</dbReference>
<feature type="domain" description="Cryptic loci regulator 2 C-terminal" evidence="2">
    <location>
        <begin position="461"/>
        <end position="589"/>
    </location>
</feature>
<organism evidence="4 5">
    <name type="scientific">Phakopsora pachyrhizi</name>
    <name type="common">Asian soybean rust disease fungus</name>
    <dbReference type="NCBI Taxonomy" id="170000"/>
    <lineage>
        <taxon>Eukaryota</taxon>
        <taxon>Fungi</taxon>
        <taxon>Dikarya</taxon>
        <taxon>Basidiomycota</taxon>
        <taxon>Pucciniomycotina</taxon>
        <taxon>Pucciniomycetes</taxon>
        <taxon>Pucciniales</taxon>
        <taxon>Phakopsoraceae</taxon>
        <taxon>Phakopsora</taxon>
    </lineage>
</organism>
<dbReference type="Pfam" id="PF16761">
    <property type="entry name" value="Clr2_transil"/>
    <property type="match status" value="1"/>
</dbReference>
<reference evidence="4" key="1">
    <citation type="submission" date="2022-06" db="EMBL/GenBank/DDBJ databases">
        <authorList>
            <consortium name="SYNGENTA / RWTH Aachen University"/>
        </authorList>
    </citation>
    <scope>NUCLEOTIDE SEQUENCE</scope>
</reference>
<dbReference type="GO" id="GO:0070824">
    <property type="term" value="C:SHREC complex"/>
    <property type="evidence" value="ECO:0007669"/>
    <property type="project" value="InterPro"/>
</dbReference>
<feature type="domain" description="Cryptic loci regulator 2 N-terminal" evidence="3">
    <location>
        <begin position="100"/>
        <end position="164"/>
    </location>
</feature>
<dbReference type="GO" id="GO:0033553">
    <property type="term" value="C:rDNA heterochromatin"/>
    <property type="evidence" value="ECO:0007669"/>
    <property type="project" value="TreeGrafter"/>
</dbReference>
<dbReference type="Proteomes" id="UP001153365">
    <property type="component" value="Unassembled WGS sequence"/>
</dbReference>
<evidence type="ECO:0000313" key="4">
    <source>
        <dbReference type="EMBL" id="CAH7690102.1"/>
    </source>
</evidence>
<dbReference type="AlphaFoldDB" id="A0AAV0BVH2"/>
<dbReference type="InterPro" id="IPR031915">
    <property type="entry name" value="Clr2_N"/>
</dbReference>
<dbReference type="EMBL" id="CALTRL010006199">
    <property type="protein sequence ID" value="CAH7690102.1"/>
    <property type="molecule type" value="Genomic_DNA"/>
</dbReference>
<protein>
    <recommendedName>
        <fullName evidence="6">Cryptic loci regulator 2 N-terminal domain-containing protein</fullName>
    </recommendedName>
</protein>
<dbReference type="InterPro" id="IPR038986">
    <property type="entry name" value="Clr2"/>
</dbReference>
<dbReference type="Pfam" id="PF10383">
    <property type="entry name" value="Clr2"/>
    <property type="match status" value="1"/>
</dbReference>
<dbReference type="InterPro" id="IPR018839">
    <property type="entry name" value="Tscrpt-silencing_Clr2_C"/>
</dbReference>